<sequence length="453" mass="53533">MSKKNSVNLVIMDAAESQSAESDQYAIRFPIPEITDPSMCRDEFIKNYVESEEKRINLLKPRSVLSHRSMSVVIQMPEENPDAEPKLANVIHKWLELARSGVKHQSSIRKSVERTSRMSQLMQLNQQCQKAAIEFMSVRLLRQLRLFSYPWPGKLDEIPNNLFSWSLDNFMARLEINQLYLDVINRERTTEDLDCLKFRADLHEMMRLIYEIREDFSEDQDMCENSIQMLREAKYNLDGPWIKGLAENIQTREKLRGYVELNTSSSVNMKNIRLTEVLDQFEDVSALDPIELRYRFNWLNSCADQRLMRLNGREDELAKQLKDLEDTIRKDKLVRNHSEHMYAIEVDNLRDKLNEWQMRFENDLENVEVECTVARLALQKVKDDHKFYMEQEKMFKRRIAEERELMAQEEKIRRDKQAKAERATIDVAAAVKVIEAVYKPKQPAKKKKKSAKF</sequence>
<accession>A0ABM3C6G1</accession>
<dbReference type="GeneID" id="108070508"/>
<name>A0ABM3C6G1_DROKI</name>
<keyword evidence="1" id="KW-0175">Coiled coil</keyword>
<evidence type="ECO:0000313" key="3">
    <source>
        <dbReference type="RefSeq" id="XP_041631917.1"/>
    </source>
</evidence>
<reference evidence="2" key="1">
    <citation type="submission" date="2025-05" db="UniProtKB">
        <authorList>
            <consortium name="RefSeq"/>
        </authorList>
    </citation>
    <scope>NUCLEOTIDE SEQUENCE [LARGE SCALE GENOMIC DNA]</scope>
    <source>
        <strain evidence="2">14028-0561.14</strain>
    </source>
</reference>
<reference evidence="3" key="2">
    <citation type="submission" date="2025-08" db="UniProtKB">
        <authorList>
            <consortium name="RefSeq"/>
        </authorList>
    </citation>
    <scope>IDENTIFICATION</scope>
    <source>
        <strain evidence="3">14028-0561.14</strain>
        <tissue evidence="3">Whole fly</tissue>
    </source>
</reference>
<protein>
    <recommendedName>
        <fullName evidence="4">Dynein regulatory complex protein 9</fullName>
    </recommendedName>
</protein>
<evidence type="ECO:0000313" key="2">
    <source>
        <dbReference type="Proteomes" id="UP001652661"/>
    </source>
</evidence>
<keyword evidence="2" id="KW-1185">Reference proteome</keyword>
<evidence type="ECO:0000256" key="1">
    <source>
        <dbReference type="SAM" id="Coils"/>
    </source>
</evidence>
<gene>
    <name evidence="3" type="primary">LOC108070508</name>
</gene>
<organism evidence="2 3">
    <name type="scientific">Drosophila kikkawai</name>
    <name type="common">Fruit fly</name>
    <dbReference type="NCBI Taxonomy" id="30033"/>
    <lineage>
        <taxon>Eukaryota</taxon>
        <taxon>Metazoa</taxon>
        <taxon>Ecdysozoa</taxon>
        <taxon>Arthropoda</taxon>
        <taxon>Hexapoda</taxon>
        <taxon>Insecta</taxon>
        <taxon>Pterygota</taxon>
        <taxon>Neoptera</taxon>
        <taxon>Endopterygota</taxon>
        <taxon>Diptera</taxon>
        <taxon>Brachycera</taxon>
        <taxon>Muscomorpha</taxon>
        <taxon>Ephydroidea</taxon>
        <taxon>Drosophilidae</taxon>
        <taxon>Drosophila</taxon>
        <taxon>Sophophora</taxon>
    </lineage>
</organism>
<feature type="coiled-coil region" evidence="1">
    <location>
        <begin position="307"/>
        <end position="366"/>
    </location>
</feature>
<proteinExistence type="predicted"/>
<evidence type="ECO:0008006" key="4">
    <source>
        <dbReference type="Google" id="ProtNLM"/>
    </source>
</evidence>
<dbReference type="Proteomes" id="UP001652661">
    <property type="component" value="Chromosome 2L"/>
</dbReference>
<dbReference type="RefSeq" id="XP_041631917.1">
    <property type="nucleotide sequence ID" value="XM_041775983.2"/>
</dbReference>